<dbReference type="GO" id="GO:0071218">
    <property type="term" value="P:cellular response to misfolded protein"/>
    <property type="evidence" value="ECO:0007669"/>
    <property type="project" value="TreeGrafter"/>
</dbReference>
<dbReference type="SMART" id="SM00271">
    <property type="entry name" value="DnaJ"/>
    <property type="match status" value="1"/>
</dbReference>
<protein>
    <submittedName>
        <fullName evidence="3">DnaJ domain containing protein, putative</fullName>
    </submittedName>
</protein>
<dbReference type="Gene3D" id="1.10.287.110">
    <property type="entry name" value="DnaJ domain"/>
    <property type="match status" value="1"/>
</dbReference>
<dbReference type="EMBL" id="LR877165">
    <property type="protein sequence ID" value="CAD2221448.1"/>
    <property type="molecule type" value="Genomic_DNA"/>
</dbReference>
<sequence>MTSVHITVENIQQFNFYQLFNLPCQKELVDTLSIDRDAVQKVYRRLSLRFHPDKDDSEAAKVAFAYVQAARDTILDETKRLQYNKEVLFPVDGVNSEAHMERQKRAEREAKMAESVLQQREQFNLEKTRRQREEKEREEASRELLERELTSSLKTPFRLLEKELILDWNIDADLLEMKFAEVRKLLQQLAPNDSHHKMGFLDALGKHERAPSLTEDIREKRTRL</sequence>
<evidence type="ECO:0000259" key="2">
    <source>
        <dbReference type="PROSITE" id="PS50076"/>
    </source>
</evidence>
<dbReference type="Proteomes" id="UP000515908">
    <property type="component" value="Chromosome 21"/>
</dbReference>
<dbReference type="GO" id="GO:0005789">
    <property type="term" value="C:endoplasmic reticulum membrane"/>
    <property type="evidence" value="ECO:0007669"/>
    <property type="project" value="TreeGrafter"/>
</dbReference>
<keyword evidence="4" id="KW-1185">Reference proteome</keyword>
<dbReference type="CDD" id="cd06257">
    <property type="entry name" value="DnaJ"/>
    <property type="match status" value="1"/>
</dbReference>
<name>S9UZ86_9TRYP</name>
<feature type="coiled-coil region" evidence="1">
    <location>
        <begin position="118"/>
        <end position="150"/>
    </location>
</feature>
<dbReference type="AlphaFoldDB" id="S9UZ86"/>
<feature type="domain" description="J" evidence="2">
    <location>
        <begin position="15"/>
        <end position="87"/>
    </location>
</feature>
<accession>S9UZ86</accession>
<dbReference type="InterPro" id="IPR051100">
    <property type="entry name" value="DnaJ_subfamily_B/C"/>
</dbReference>
<dbReference type="PANTHER" id="PTHR43908">
    <property type="entry name" value="AT29763P-RELATED"/>
    <property type="match status" value="1"/>
</dbReference>
<dbReference type="VEuPathDB" id="TriTrypDB:ADEAN_000898000"/>
<reference evidence="3 4" key="1">
    <citation type="submission" date="2020-08" db="EMBL/GenBank/DDBJ databases">
        <authorList>
            <person name="Newling K."/>
            <person name="Davey J."/>
            <person name="Forrester S."/>
        </authorList>
    </citation>
    <scope>NUCLEOTIDE SEQUENCE [LARGE SCALE GENOMIC DNA]</scope>
    <source>
        <strain evidence="4">Crithidia deanei Carvalho (ATCC PRA-265)</strain>
    </source>
</reference>
<dbReference type="InterPro" id="IPR001623">
    <property type="entry name" value="DnaJ_domain"/>
</dbReference>
<keyword evidence="1" id="KW-0175">Coiled coil</keyword>
<dbReference type="OrthoDB" id="10250354at2759"/>
<dbReference type="Pfam" id="PF00226">
    <property type="entry name" value="DnaJ"/>
    <property type="match status" value="1"/>
</dbReference>
<proteinExistence type="predicted"/>
<evidence type="ECO:0000256" key="1">
    <source>
        <dbReference type="SAM" id="Coils"/>
    </source>
</evidence>
<dbReference type="SUPFAM" id="SSF46565">
    <property type="entry name" value="Chaperone J-domain"/>
    <property type="match status" value="1"/>
</dbReference>
<evidence type="ECO:0000313" key="3">
    <source>
        <dbReference type="EMBL" id="CAD2221448.1"/>
    </source>
</evidence>
<dbReference type="InterPro" id="IPR036869">
    <property type="entry name" value="J_dom_sf"/>
</dbReference>
<dbReference type="PANTHER" id="PTHR43908:SF6">
    <property type="entry name" value="J DOMAIN-CONTAINING PROTEIN DDB_G0295729"/>
    <property type="match status" value="1"/>
</dbReference>
<dbReference type="PROSITE" id="PS50076">
    <property type="entry name" value="DNAJ_2"/>
    <property type="match status" value="1"/>
</dbReference>
<organism evidence="3 4">
    <name type="scientific">Angomonas deanei</name>
    <dbReference type="NCBI Taxonomy" id="59799"/>
    <lineage>
        <taxon>Eukaryota</taxon>
        <taxon>Discoba</taxon>
        <taxon>Euglenozoa</taxon>
        <taxon>Kinetoplastea</taxon>
        <taxon>Metakinetoplastina</taxon>
        <taxon>Trypanosomatida</taxon>
        <taxon>Trypanosomatidae</taxon>
        <taxon>Strigomonadinae</taxon>
        <taxon>Angomonas</taxon>
    </lineage>
</organism>
<dbReference type="GO" id="GO:0030544">
    <property type="term" value="F:Hsp70 protein binding"/>
    <property type="evidence" value="ECO:0007669"/>
    <property type="project" value="TreeGrafter"/>
</dbReference>
<gene>
    <name evidence="3" type="ORF">ADEAN_000898000</name>
</gene>
<evidence type="ECO:0000313" key="4">
    <source>
        <dbReference type="Proteomes" id="UP000515908"/>
    </source>
</evidence>